<dbReference type="Gene3D" id="3.40.50.150">
    <property type="entry name" value="Vaccinia Virus protein VP39"/>
    <property type="match status" value="1"/>
</dbReference>
<keyword evidence="4" id="KW-1185">Reference proteome</keyword>
<dbReference type="GO" id="GO:0003676">
    <property type="term" value="F:nucleic acid binding"/>
    <property type="evidence" value="ECO:0007669"/>
    <property type="project" value="InterPro"/>
</dbReference>
<dbReference type="InterPro" id="IPR029063">
    <property type="entry name" value="SAM-dependent_MTases_sf"/>
</dbReference>
<keyword evidence="3" id="KW-0808">Transferase</keyword>
<organism evidence="3 4">
    <name type="scientific">Spiroplasma corruscae</name>
    <dbReference type="NCBI Taxonomy" id="216934"/>
    <lineage>
        <taxon>Bacteria</taxon>
        <taxon>Bacillati</taxon>
        <taxon>Mycoplasmatota</taxon>
        <taxon>Mollicutes</taxon>
        <taxon>Entomoplasmatales</taxon>
        <taxon>Spiroplasmataceae</taxon>
        <taxon>Spiroplasma</taxon>
    </lineage>
</organism>
<dbReference type="AlphaFoldDB" id="A0A222EMT6"/>
<dbReference type="PANTHER" id="PTHR47739">
    <property type="entry name" value="TRNA1(VAL) (ADENINE(37)-N6)-METHYLTRANSFERASE"/>
    <property type="match status" value="1"/>
</dbReference>
<dbReference type="GO" id="GO:0008170">
    <property type="term" value="F:N-methyltransferase activity"/>
    <property type="evidence" value="ECO:0007669"/>
    <property type="project" value="UniProtKB-ARBA"/>
</dbReference>
<gene>
    <name evidence="3" type="primary">yabB</name>
    <name evidence="3" type="ORF">SCORR_v1c00100</name>
</gene>
<dbReference type="InterPro" id="IPR050210">
    <property type="entry name" value="tRNA_Adenine-N(6)_MTase"/>
</dbReference>
<dbReference type="GO" id="GO:0008757">
    <property type="term" value="F:S-adenosylmethionine-dependent methyltransferase activity"/>
    <property type="evidence" value="ECO:0007669"/>
    <property type="project" value="UniProtKB-ARBA"/>
</dbReference>
<keyword evidence="1" id="KW-0175">Coiled coil</keyword>
<dbReference type="Pfam" id="PF05175">
    <property type="entry name" value="MTS"/>
    <property type="match status" value="1"/>
</dbReference>
<dbReference type="EMBL" id="CP022535">
    <property type="protein sequence ID" value="ASP27785.1"/>
    <property type="molecule type" value="Genomic_DNA"/>
</dbReference>
<dbReference type="CDD" id="cd02440">
    <property type="entry name" value="AdoMet_MTases"/>
    <property type="match status" value="1"/>
</dbReference>
<dbReference type="GO" id="GO:0032259">
    <property type="term" value="P:methylation"/>
    <property type="evidence" value="ECO:0007669"/>
    <property type="project" value="UniProtKB-KW"/>
</dbReference>
<feature type="domain" description="Methyltransferase small" evidence="2">
    <location>
        <begin position="36"/>
        <end position="135"/>
    </location>
</feature>
<protein>
    <submittedName>
        <fullName evidence="3">Methyltransferase</fullName>
    </submittedName>
</protein>
<dbReference type="RefSeq" id="WP_211279178.1">
    <property type="nucleotide sequence ID" value="NZ_CP022535.1"/>
</dbReference>
<dbReference type="PANTHER" id="PTHR47739:SF1">
    <property type="entry name" value="TRNA1(VAL) (ADENINE(37)-N6)-METHYLTRANSFERASE"/>
    <property type="match status" value="1"/>
</dbReference>
<reference evidence="3 4" key="1">
    <citation type="submission" date="2017-07" db="EMBL/GenBank/DDBJ databases">
        <title>Complete genome sequence of Spiroplasma corruscae EC-1 (DSM 19793).</title>
        <authorList>
            <person name="Tsai Y.-M."/>
            <person name="Lo W.-S."/>
            <person name="Kuo C.-H."/>
        </authorList>
    </citation>
    <scope>NUCLEOTIDE SEQUENCE [LARGE SCALE GENOMIC DNA]</scope>
    <source>
        <strain evidence="3 4">EC-1</strain>
    </source>
</reference>
<evidence type="ECO:0000256" key="1">
    <source>
        <dbReference type="SAM" id="Coils"/>
    </source>
</evidence>
<dbReference type="InterPro" id="IPR007848">
    <property type="entry name" value="Small_mtfrase_dom"/>
</dbReference>
<evidence type="ECO:0000313" key="3">
    <source>
        <dbReference type="EMBL" id="ASP27785.1"/>
    </source>
</evidence>
<feature type="coiled-coil region" evidence="1">
    <location>
        <begin position="78"/>
        <end position="105"/>
    </location>
</feature>
<accession>A0A222EMT6</accession>
<name>A0A222EMT6_9MOLU</name>
<dbReference type="Proteomes" id="UP000203229">
    <property type="component" value="Chromosome"/>
</dbReference>
<proteinExistence type="predicted"/>
<sequence length="239" mass="27763">MKVKNKLLNYKDLEIIQDSNHFNFCLDSVLLARFVTFNKKVKKIVDIGTNNAIIPLILSKYTKAAIYGVEIQEEPSILARKNIEANNLINQIEIINQDIKNFTIKRNNFCEIVVCNPPFFRIDENSNLNTKESLVIARHEKFLSLEEMIHFSRILLNNDGKLVFIHLAERFEDIIIALNKSSFSIKKIRFIYSKNEKFSNKILVEAKLSNNKGCKIFPPLYIHNDDGSYTNDVKVFFED</sequence>
<dbReference type="SUPFAM" id="SSF53335">
    <property type="entry name" value="S-adenosyl-L-methionine-dependent methyltransferases"/>
    <property type="match status" value="1"/>
</dbReference>
<dbReference type="KEGG" id="scou:SCORR_v1c00100"/>
<keyword evidence="3" id="KW-0489">Methyltransferase</keyword>
<evidence type="ECO:0000259" key="2">
    <source>
        <dbReference type="Pfam" id="PF05175"/>
    </source>
</evidence>
<dbReference type="InterPro" id="IPR002052">
    <property type="entry name" value="DNA_methylase_N6_adenine_CS"/>
</dbReference>
<evidence type="ECO:0000313" key="4">
    <source>
        <dbReference type="Proteomes" id="UP000203229"/>
    </source>
</evidence>
<dbReference type="PROSITE" id="PS00092">
    <property type="entry name" value="N6_MTASE"/>
    <property type="match status" value="1"/>
</dbReference>